<evidence type="ECO:0000256" key="3">
    <source>
        <dbReference type="ARBA" id="ARBA00022691"/>
    </source>
</evidence>
<dbReference type="STRING" id="1766.XA26_02980"/>
<protein>
    <submittedName>
        <fullName evidence="4 5">Methyltransferase</fullName>
        <ecNumber evidence="5">2.1.-.-</ecNumber>
        <ecNumber evidence="4">2.1.1.-</ecNumber>
    </submittedName>
</protein>
<evidence type="ECO:0000313" key="5">
    <source>
        <dbReference type="EMBL" id="MDV7290984.1"/>
    </source>
</evidence>
<keyword evidence="2 4" id="KW-0808">Transferase</keyword>
<dbReference type="GO" id="GO:0008757">
    <property type="term" value="F:S-adenosylmethionine-dependent methyltransferase activity"/>
    <property type="evidence" value="ECO:0007669"/>
    <property type="project" value="InterPro"/>
</dbReference>
<organism evidence="4 6">
    <name type="scientific">Mycolicibacterium fortuitum</name>
    <name type="common">Mycobacterium fortuitum</name>
    <dbReference type="NCBI Taxonomy" id="1766"/>
    <lineage>
        <taxon>Bacteria</taxon>
        <taxon>Bacillati</taxon>
        <taxon>Actinomycetota</taxon>
        <taxon>Actinomycetes</taxon>
        <taxon>Mycobacteriales</taxon>
        <taxon>Mycobacteriaceae</taxon>
        <taxon>Mycolicibacterium</taxon>
    </lineage>
</organism>
<dbReference type="GO" id="GO:0032259">
    <property type="term" value="P:methylation"/>
    <property type="evidence" value="ECO:0007669"/>
    <property type="project" value="UniProtKB-KW"/>
</dbReference>
<dbReference type="EMBL" id="CP011269">
    <property type="protein sequence ID" value="ALI24164.1"/>
    <property type="molecule type" value="Genomic_DNA"/>
</dbReference>
<dbReference type="AlphaFoldDB" id="A0A0N9X727"/>
<evidence type="ECO:0000313" key="4">
    <source>
        <dbReference type="EMBL" id="ALI24164.1"/>
    </source>
</evidence>
<sequence>MPHVIDWDDAYRQQQTPAWSIGAPQPEYAAIIDSDGAVRGEVLDAGCGHAELALALAARGHNVVGLDLSPTAVAAATAAAAERGLENATFAQADISSFTGYDGRFTTIFDSGLLHALPAELRDGYLQSVYRAATPGARFYILAFGAGAFGDLDGPGPTQFTEEELREVVSRHWQVDEIRPAQLHAALPEGRTQMPAFLVTATKV</sequence>
<dbReference type="EC" id="2.1.1.-" evidence="4"/>
<keyword evidence="6" id="KW-1185">Reference proteome</keyword>
<reference evidence="5" key="2">
    <citation type="submission" date="2023-10" db="EMBL/GenBank/DDBJ databases">
        <title>Mycolicibacterium fortuitum clinical isolates causing pulmonary infections in humans.</title>
        <authorList>
            <person name="Mejia-Ponce P.M."/>
            <person name="Zenteno-Cuevas R."/>
            <person name="Licona-Cassani C."/>
        </authorList>
    </citation>
    <scope>NUCLEOTIDE SEQUENCE</scope>
    <source>
        <strain evidence="5">M8</strain>
    </source>
</reference>
<name>A0A0N9X727_MYCFO</name>
<keyword evidence="3" id="KW-0949">S-adenosyl-L-methionine</keyword>
<dbReference type="Proteomes" id="UP000057134">
    <property type="component" value="Chromosome"/>
</dbReference>
<dbReference type="KEGG" id="mft:XA26_02980"/>
<dbReference type="PATRIC" id="fig|1766.6.peg.294"/>
<dbReference type="Gene3D" id="3.40.50.150">
    <property type="entry name" value="Vaccinia Virus protein VP39"/>
    <property type="match status" value="1"/>
</dbReference>
<evidence type="ECO:0000256" key="1">
    <source>
        <dbReference type="ARBA" id="ARBA00022603"/>
    </source>
</evidence>
<dbReference type="CDD" id="cd02440">
    <property type="entry name" value="AdoMet_MTases"/>
    <property type="match status" value="1"/>
</dbReference>
<keyword evidence="1 4" id="KW-0489">Methyltransferase</keyword>
<gene>
    <name evidence="5" type="ORF">R4485_12490</name>
    <name evidence="4" type="ORF">XA26_02980</name>
</gene>
<reference evidence="4 6" key="1">
    <citation type="journal article" date="2015" name="MBio">
        <title>Enzymatic Degradation of Phenazines Can Generate Energy and Protect Sensitive Organisms from Toxicity.</title>
        <authorList>
            <person name="Costa K.C."/>
            <person name="Bergkessel M."/>
            <person name="Saunders S."/>
            <person name="Korlach J."/>
            <person name="Newman D.K."/>
        </authorList>
    </citation>
    <scope>NUCLEOTIDE SEQUENCE [LARGE SCALE GENOMIC DNA]</scope>
    <source>
        <strain evidence="4 6">CT6</strain>
    </source>
</reference>
<dbReference type="Pfam" id="PF05724">
    <property type="entry name" value="TPMT"/>
    <property type="match status" value="1"/>
</dbReference>
<dbReference type="InterPro" id="IPR008854">
    <property type="entry name" value="TPMT"/>
</dbReference>
<dbReference type="EMBL" id="JAWLVV010000009">
    <property type="protein sequence ID" value="MDV7290984.1"/>
    <property type="molecule type" value="Genomic_DNA"/>
</dbReference>
<evidence type="ECO:0000313" key="6">
    <source>
        <dbReference type="Proteomes" id="UP000057134"/>
    </source>
</evidence>
<proteinExistence type="predicted"/>
<dbReference type="PANTHER" id="PTHR43464">
    <property type="entry name" value="METHYLTRANSFERASE"/>
    <property type="match status" value="1"/>
</dbReference>
<dbReference type="PANTHER" id="PTHR43464:SF19">
    <property type="entry name" value="UBIQUINONE BIOSYNTHESIS O-METHYLTRANSFERASE, MITOCHONDRIAL"/>
    <property type="match status" value="1"/>
</dbReference>
<dbReference type="EC" id="2.1.-.-" evidence="5"/>
<dbReference type="InterPro" id="IPR029063">
    <property type="entry name" value="SAM-dependent_MTases_sf"/>
</dbReference>
<accession>A0A0N9X727</accession>
<dbReference type="SUPFAM" id="SSF53335">
    <property type="entry name" value="S-adenosyl-L-methionine-dependent methyltransferases"/>
    <property type="match status" value="1"/>
</dbReference>
<evidence type="ECO:0000256" key="2">
    <source>
        <dbReference type="ARBA" id="ARBA00022679"/>
    </source>
</evidence>
<dbReference type="RefSeq" id="WP_054600792.1">
    <property type="nucleotide sequence ID" value="NZ_CP011269.1"/>
</dbReference>
<dbReference type="Proteomes" id="UP001186041">
    <property type="component" value="Unassembled WGS sequence"/>
</dbReference>